<accession>A0A059V9B1</accession>
<dbReference type="EMBL" id="KJ596321">
    <property type="protein sequence ID" value="AHZ94344.1"/>
    <property type="molecule type" value="Genomic_DNA"/>
</dbReference>
<feature type="transmembrane region" description="Helical" evidence="1">
    <location>
        <begin position="31"/>
        <end position="62"/>
    </location>
</feature>
<gene>
    <name evidence="2" type="primary">ND2</name>
</gene>
<geneLocation type="mitochondrion" evidence="2"/>
<protein>
    <submittedName>
        <fullName evidence="2">NADH dehydrogenase subunit 2</fullName>
    </submittedName>
</protein>
<keyword evidence="1" id="KW-1133">Transmembrane helix</keyword>
<organism evidence="2">
    <name type="scientific">Lissoclinum patella</name>
    <dbReference type="NCBI Taxonomy" id="13110"/>
    <lineage>
        <taxon>Eukaryota</taxon>
        <taxon>Metazoa</taxon>
        <taxon>Chordata</taxon>
        <taxon>Tunicata</taxon>
        <taxon>Ascidiacea</taxon>
        <taxon>Aplousobranchia</taxon>
        <taxon>Didemnidae</taxon>
        <taxon>Lissoclinum</taxon>
    </lineage>
</organism>
<keyword evidence="2" id="KW-0496">Mitochondrion</keyword>
<evidence type="ECO:0000313" key="2">
    <source>
        <dbReference type="EMBL" id="AHZ94344.1"/>
    </source>
</evidence>
<reference evidence="2" key="1">
    <citation type="journal article" date="2014" name="PLoS ONE">
        <title>Host Control of Symbiont Natural Product Chemistry in Cryptic Populations of the Tunicate Lissoclinum patella.</title>
        <authorList>
            <person name="Kwan J.C."/>
            <person name="Tianero M.D."/>
            <person name="Donia M.S."/>
            <person name="Wyche T.P."/>
            <person name="Bugni T.S."/>
            <person name="Schmidt E.W."/>
        </authorList>
    </citation>
    <scope>NUCLEOTIDE SEQUENCE</scope>
    <source>
        <strain evidence="2">L2</strain>
    </source>
</reference>
<proteinExistence type="predicted"/>
<name>A0A059V9B1_9ASCI</name>
<evidence type="ECO:0000256" key="1">
    <source>
        <dbReference type="SAM" id="Phobius"/>
    </source>
</evidence>
<sequence length="64" mass="7657">MWVMLEMGNLFLLLHLFTNHGDKNYSKKVGIIMYFFIQLVGSMGLFIGIFTNSNFFFFFFFLMH</sequence>
<keyword evidence="1" id="KW-0812">Transmembrane</keyword>
<keyword evidence="1" id="KW-0472">Membrane</keyword>
<dbReference type="AlphaFoldDB" id="A0A059V9B1"/>